<feature type="transmembrane region" description="Helical" evidence="14">
    <location>
        <begin position="83"/>
        <end position="102"/>
    </location>
</feature>
<feature type="transmembrane region" description="Helical" evidence="14">
    <location>
        <begin position="6"/>
        <end position="29"/>
    </location>
</feature>
<dbReference type="GO" id="GO:0071555">
    <property type="term" value="P:cell wall organization"/>
    <property type="evidence" value="ECO:0007669"/>
    <property type="project" value="UniProtKB-KW"/>
</dbReference>
<keyword evidence="14" id="KW-0133">Cell shape</keyword>
<gene>
    <name evidence="14" type="primary">uppP</name>
    <name evidence="15" type="ORF">LZG35_11950</name>
</gene>
<accession>A0A9Q3ZD43</accession>
<keyword evidence="14" id="KW-0961">Cell wall biogenesis/degradation</keyword>
<comment type="function">
    <text evidence="14">Catalyzes the dephosphorylation of undecaprenyl diphosphate (UPP). Confers resistance to bacitracin.</text>
</comment>
<dbReference type="GO" id="GO:0008360">
    <property type="term" value="P:regulation of cell shape"/>
    <property type="evidence" value="ECO:0007669"/>
    <property type="project" value="UniProtKB-KW"/>
</dbReference>
<evidence type="ECO:0000256" key="11">
    <source>
        <dbReference type="ARBA" id="ARBA00032707"/>
    </source>
</evidence>
<evidence type="ECO:0000313" key="16">
    <source>
        <dbReference type="Proteomes" id="UP001107961"/>
    </source>
</evidence>
<evidence type="ECO:0000256" key="1">
    <source>
        <dbReference type="ARBA" id="ARBA00004651"/>
    </source>
</evidence>
<dbReference type="EMBL" id="JAJVKT010000013">
    <property type="protein sequence ID" value="MCE7509353.1"/>
    <property type="molecule type" value="Genomic_DNA"/>
</dbReference>
<organism evidence="15 16">
    <name type="scientific">Alloalcanivorax xenomutans</name>
    <dbReference type="NCBI Taxonomy" id="1094342"/>
    <lineage>
        <taxon>Bacteria</taxon>
        <taxon>Pseudomonadati</taxon>
        <taxon>Pseudomonadota</taxon>
        <taxon>Gammaproteobacteria</taxon>
        <taxon>Oceanospirillales</taxon>
        <taxon>Alcanivoracaceae</taxon>
        <taxon>Alloalcanivorax</taxon>
    </lineage>
</organism>
<keyword evidence="7 14" id="KW-0378">Hydrolase</keyword>
<keyword evidence="5 14" id="KW-1003">Cell membrane</keyword>
<evidence type="ECO:0000256" key="14">
    <source>
        <dbReference type="HAMAP-Rule" id="MF_01006"/>
    </source>
</evidence>
<evidence type="ECO:0000256" key="2">
    <source>
        <dbReference type="ARBA" id="ARBA00010621"/>
    </source>
</evidence>
<evidence type="ECO:0000256" key="13">
    <source>
        <dbReference type="ARBA" id="ARBA00047594"/>
    </source>
</evidence>
<evidence type="ECO:0000256" key="8">
    <source>
        <dbReference type="ARBA" id="ARBA00022989"/>
    </source>
</evidence>
<evidence type="ECO:0000256" key="3">
    <source>
        <dbReference type="ARBA" id="ARBA00012374"/>
    </source>
</evidence>
<feature type="transmembrane region" description="Helical" evidence="14">
    <location>
        <begin position="250"/>
        <end position="268"/>
    </location>
</feature>
<evidence type="ECO:0000256" key="9">
    <source>
        <dbReference type="ARBA" id="ARBA00023136"/>
    </source>
</evidence>
<feature type="transmembrane region" description="Helical" evidence="14">
    <location>
        <begin position="216"/>
        <end position="238"/>
    </location>
</feature>
<dbReference type="InterPro" id="IPR003824">
    <property type="entry name" value="UppP"/>
</dbReference>
<keyword evidence="6 14" id="KW-0812">Transmembrane</keyword>
<name>A0A9Q3ZD43_9GAMM</name>
<dbReference type="PANTHER" id="PTHR30622:SF4">
    <property type="entry name" value="UNDECAPRENYL-DIPHOSPHATASE"/>
    <property type="match status" value="1"/>
</dbReference>
<dbReference type="Proteomes" id="UP001107961">
    <property type="component" value="Unassembled WGS sequence"/>
</dbReference>
<keyword evidence="16" id="KW-1185">Reference proteome</keyword>
<sequence>MDAFQAVILALIQGLTEFLPISSSAHLILPSALFGWPDQGLAFDVAVHLGTLLAVVVYYRRDLLAMTGGSLKGIRTSTMNSELRLTLLVGLATIPAVAAGFLAKDLIENELRSATVIAVTTVLFGVLLWLADVLGARRRGTETMGVGSALLIGVAQALALIPGTSRSGITITAALALGFRREDAARFSFLMSIPVILGAGLLKAKDLAESTVPVDWLHLILGVAVSGVVAYLTIVFFLRLLDRIGMLPFMIYRLLLGGVLFYVIYSGTTLS</sequence>
<dbReference type="RefSeq" id="WP_022994520.1">
    <property type="nucleotide sequence ID" value="NZ_CBDDTQ010000005.1"/>
</dbReference>
<evidence type="ECO:0000256" key="5">
    <source>
        <dbReference type="ARBA" id="ARBA00022475"/>
    </source>
</evidence>
<protein>
    <recommendedName>
        <fullName evidence="4 14">Undecaprenyl-diphosphatase</fullName>
        <ecNumber evidence="3 14">3.6.1.27</ecNumber>
    </recommendedName>
    <alternativeName>
        <fullName evidence="12 14">Bacitracin resistance protein</fullName>
    </alternativeName>
    <alternativeName>
        <fullName evidence="11 14">Undecaprenyl pyrophosphate phosphatase</fullName>
    </alternativeName>
</protein>
<dbReference type="NCBIfam" id="NF001393">
    <property type="entry name" value="PRK00281.2-4"/>
    <property type="match status" value="1"/>
</dbReference>
<dbReference type="Pfam" id="PF02673">
    <property type="entry name" value="BacA"/>
    <property type="match status" value="1"/>
</dbReference>
<evidence type="ECO:0000313" key="15">
    <source>
        <dbReference type="EMBL" id="MCE7509353.1"/>
    </source>
</evidence>
<dbReference type="PANTHER" id="PTHR30622">
    <property type="entry name" value="UNDECAPRENYL-DIPHOSPHATASE"/>
    <property type="match status" value="1"/>
</dbReference>
<dbReference type="AlphaFoldDB" id="A0A9Q3ZD43"/>
<comment type="miscellaneous">
    <text evidence="14">Bacitracin is thought to be involved in the inhibition of peptidoglycan synthesis by sequestering undecaprenyl diphosphate, thereby reducing the pool of lipid carrier available.</text>
</comment>
<evidence type="ECO:0000256" key="7">
    <source>
        <dbReference type="ARBA" id="ARBA00022801"/>
    </source>
</evidence>
<feature type="transmembrane region" description="Helical" evidence="14">
    <location>
        <begin position="114"/>
        <end position="131"/>
    </location>
</feature>
<dbReference type="GO" id="GO:0046677">
    <property type="term" value="P:response to antibiotic"/>
    <property type="evidence" value="ECO:0007669"/>
    <property type="project" value="UniProtKB-UniRule"/>
</dbReference>
<evidence type="ECO:0000256" key="6">
    <source>
        <dbReference type="ARBA" id="ARBA00022692"/>
    </source>
</evidence>
<comment type="caution">
    <text evidence="15">The sequence shown here is derived from an EMBL/GenBank/DDBJ whole genome shotgun (WGS) entry which is preliminary data.</text>
</comment>
<dbReference type="GO" id="GO:0009252">
    <property type="term" value="P:peptidoglycan biosynthetic process"/>
    <property type="evidence" value="ECO:0007669"/>
    <property type="project" value="UniProtKB-KW"/>
</dbReference>
<evidence type="ECO:0000256" key="4">
    <source>
        <dbReference type="ARBA" id="ARBA00021581"/>
    </source>
</evidence>
<comment type="catalytic activity">
    <reaction evidence="13 14">
        <text>di-trans,octa-cis-undecaprenyl diphosphate + H2O = di-trans,octa-cis-undecaprenyl phosphate + phosphate + H(+)</text>
        <dbReference type="Rhea" id="RHEA:28094"/>
        <dbReference type="ChEBI" id="CHEBI:15377"/>
        <dbReference type="ChEBI" id="CHEBI:15378"/>
        <dbReference type="ChEBI" id="CHEBI:43474"/>
        <dbReference type="ChEBI" id="CHEBI:58405"/>
        <dbReference type="ChEBI" id="CHEBI:60392"/>
        <dbReference type="EC" id="3.6.1.27"/>
    </reaction>
</comment>
<comment type="similarity">
    <text evidence="2 14">Belongs to the UppP family.</text>
</comment>
<dbReference type="GO" id="GO:0005886">
    <property type="term" value="C:plasma membrane"/>
    <property type="evidence" value="ECO:0007669"/>
    <property type="project" value="UniProtKB-SubCell"/>
</dbReference>
<dbReference type="EC" id="3.6.1.27" evidence="3 14"/>
<comment type="subcellular location">
    <subcellularLocation>
        <location evidence="1 14">Cell membrane</location>
        <topology evidence="1 14">Multi-pass membrane protein</topology>
    </subcellularLocation>
</comment>
<evidence type="ECO:0000256" key="12">
    <source>
        <dbReference type="ARBA" id="ARBA00032932"/>
    </source>
</evidence>
<dbReference type="NCBIfam" id="TIGR00753">
    <property type="entry name" value="undec_PP_bacA"/>
    <property type="match status" value="1"/>
</dbReference>
<keyword evidence="8 14" id="KW-1133">Transmembrane helix</keyword>
<proteinExistence type="inferred from homology"/>
<feature type="transmembrane region" description="Helical" evidence="14">
    <location>
        <begin position="184"/>
        <end position="204"/>
    </location>
</feature>
<keyword evidence="9 14" id="KW-0472">Membrane</keyword>
<dbReference type="GO" id="GO:0050380">
    <property type="term" value="F:undecaprenyl-diphosphatase activity"/>
    <property type="evidence" value="ECO:0007669"/>
    <property type="project" value="UniProtKB-UniRule"/>
</dbReference>
<keyword evidence="14" id="KW-0573">Peptidoglycan synthesis</keyword>
<keyword evidence="10 14" id="KW-0046">Antibiotic resistance</keyword>
<reference evidence="15" key="1">
    <citation type="submission" date="2022-01" db="EMBL/GenBank/DDBJ databases">
        <authorList>
            <person name="Karlyshev A.V."/>
            <person name="Jaspars M."/>
        </authorList>
    </citation>
    <scope>NUCLEOTIDE SEQUENCE</scope>
    <source>
        <strain evidence="15">AGSA3-2</strain>
    </source>
</reference>
<feature type="transmembrane region" description="Helical" evidence="14">
    <location>
        <begin position="41"/>
        <end position="59"/>
    </location>
</feature>
<evidence type="ECO:0000256" key="10">
    <source>
        <dbReference type="ARBA" id="ARBA00023251"/>
    </source>
</evidence>
<dbReference type="KEGG" id="axe:P40_09095"/>
<dbReference type="HAMAP" id="MF_01006">
    <property type="entry name" value="Undec_diphosphatase"/>
    <property type="match status" value="1"/>
</dbReference>